<reference evidence="1 2" key="1">
    <citation type="submission" date="2018-07" db="EMBL/GenBank/DDBJ databases">
        <title>Genome assembly of strain KB82.</title>
        <authorList>
            <person name="Kukolya J."/>
            <person name="Horvath B."/>
            <person name="Nagy I."/>
            <person name="Toth A."/>
        </authorList>
    </citation>
    <scope>NUCLEOTIDE SEQUENCE [LARGE SCALE GENOMIC DNA]</scope>
    <source>
        <strain evidence="1 2">Kb82</strain>
    </source>
</reference>
<comment type="caution">
    <text evidence="1">The sequence shown here is derived from an EMBL/GenBank/DDBJ whole genome shotgun (WGS) entry which is preliminary data.</text>
</comment>
<keyword evidence="2" id="KW-1185">Reference proteome</keyword>
<dbReference type="RefSeq" id="WP_194139097.1">
    <property type="nucleotide sequence ID" value="NZ_PRDM01000002.1"/>
</dbReference>
<accession>A0ABR9TKL1</accession>
<sequence length="143" mass="16048">MRKFITIFILACSIVSCNSDDAVYISPEIYGKWDWTGTGGGIAAHIKTTPESTKSSMTLIIAKNKTFSILQNGKEIFNGNFEIRKEKSIHSGKEEDYINFDVKELDEPIYFTTRGIITVHDGLILNISDNNYDGLGSSFKRIK</sequence>
<dbReference type="Proteomes" id="UP000640614">
    <property type="component" value="Unassembled WGS sequence"/>
</dbReference>
<dbReference type="EMBL" id="PRDM01000002">
    <property type="protein sequence ID" value="MBE8725911.1"/>
    <property type="molecule type" value="Genomic_DNA"/>
</dbReference>
<name>A0ABR9TKL1_9FLAO</name>
<dbReference type="PROSITE" id="PS51257">
    <property type="entry name" value="PROKAR_LIPOPROTEIN"/>
    <property type="match status" value="1"/>
</dbReference>
<protein>
    <recommendedName>
        <fullName evidence="3">Lipoprotein</fullName>
    </recommendedName>
</protein>
<gene>
    <name evidence="1" type="ORF">C4F50_13280</name>
</gene>
<organism evidence="1 2">
    <name type="scientific">Flavobacterium hungaricum</name>
    <dbReference type="NCBI Taxonomy" id="2082725"/>
    <lineage>
        <taxon>Bacteria</taxon>
        <taxon>Pseudomonadati</taxon>
        <taxon>Bacteroidota</taxon>
        <taxon>Flavobacteriia</taxon>
        <taxon>Flavobacteriales</taxon>
        <taxon>Flavobacteriaceae</taxon>
        <taxon>Flavobacterium</taxon>
    </lineage>
</organism>
<evidence type="ECO:0008006" key="3">
    <source>
        <dbReference type="Google" id="ProtNLM"/>
    </source>
</evidence>
<evidence type="ECO:0000313" key="1">
    <source>
        <dbReference type="EMBL" id="MBE8725911.1"/>
    </source>
</evidence>
<proteinExistence type="predicted"/>
<evidence type="ECO:0000313" key="2">
    <source>
        <dbReference type="Proteomes" id="UP000640614"/>
    </source>
</evidence>